<accession>A0ACD3AZY6</accession>
<proteinExistence type="predicted"/>
<reference evidence="1 2" key="1">
    <citation type="journal article" date="2019" name="Nat. Ecol. Evol.">
        <title>Megaphylogeny resolves global patterns of mushroom evolution.</title>
        <authorList>
            <person name="Varga T."/>
            <person name="Krizsan K."/>
            <person name="Foldi C."/>
            <person name="Dima B."/>
            <person name="Sanchez-Garcia M."/>
            <person name="Sanchez-Ramirez S."/>
            <person name="Szollosi G.J."/>
            <person name="Szarkandi J.G."/>
            <person name="Papp V."/>
            <person name="Albert L."/>
            <person name="Andreopoulos W."/>
            <person name="Angelini C."/>
            <person name="Antonin V."/>
            <person name="Barry K.W."/>
            <person name="Bougher N.L."/>
            <person name="Buchanan P."/>
            <person name="Buyck B."/>
            <person name="Bense V."/>
            <person name="Catcheside P."/>
            <person name="Chovatia M."/>
            <person name="Cooper J."/>
            <person name="Damon W."/>
            <person name="Desjardin D."/>
            <person name="Finy P."/>
            <person name="Geml J."/>
            <person name="Haridas S."/>
            <person name="Hughes K."/>
            <person name="Justo A."/>
            <person name="Karasinski D."/>
            <person name="Kautmanova I."/>
            <person name="Kiss B."/>
            <person name="Kocsube S."/>
            <person name="Kotiranta H."/>
            <person name="LaButti K.M."/>
            <person name="Lechner B.E."/>
            <person name="Liimatainen K."/>
            <person name="Lipzen A."/>
            <person name="Lukacs Z."/>
            <person name="Mihaltcheva S."/>
            <person name="Morgado L.N."/>
            <person name="Niskanen T."/>
            <person name="Noordeloos M.E."/>
            <person name="Ohm R.A."/>
            <person name="Ortiz-Santana B."/>
            <person name="Ovrebo C."/>
            <person name="Racz N."/>
            <person name="Riley R."/>
            <person name="Savchenko A."/>
            <person name="Shiryaev A."/>
            <person name="Soop K."/>
            <person name="Spirin V."/>
            <person name="Szebenyi C."/>
            <person name="Tomsovsky M."/>
            <person name="Tulloss R.E."/>
            <person name="Uehling J."/>
            <person name="Grigoriev I.V."/>
            <person name="Vagvolgyi C."/>
            <person name="Papp T."/>
            <person name="Martin F.M."/>
            <person name="Miettinen O."/>
            <person name="Hibbett D.S."/>
            <person name="Nagy L.G."/>
        </authorList>
    </citation>
    <scope>NUCLEOTIDE SEQUENCE [LARGE SCALE GENOMIC DNA]</scope>
    <source>
        <strain evidence="1 2">NL-1719</strain>
    </source>
</reference>
<evidence type="ECO:0000313" key="1">
    <source>
        <dbReference type="EMBL" id="TFK71573.1"/>
    </source>
</evidence>
<name>A0ACD3AZY6_9AGAR</name>
<evidence type="ECO:0000313" key="2">
    <source>
        <dbReference type="Proteomes" id="UP000308600"/>
    </source>
</evidence>
<dbReference type="EMBL" id="ML208296">
    <property type="protein sequence ID" value="TFK71573.1"/>
    <property type="molecule type" value="Genomic_DNA"/>
</dbReference>
<dbReference type="Proteomes" id="UP000308600">
    <property type="component" value="Unassembled WGS sequence"/>
</dbReference>
<organism evidence="1 2">
    <name type="scientific">Pluteus cervinus</name>
    <dbReference type="NCBI Taxonomy" id="181527"/>
    <lineage>
        <taxon>Eukaryota</taxon>
        <taxon>Fungi</taxon>
        <taxon>Dikarya</taxon>
        <taxon>Basidiomycota</taxon>
        <taxon>Agaricomycotina</taxon>
        <taxon>Agaricomycetes</taxon>
        <taxon>Agaricomycetidae</taxon>
        <taxon>Agaricales</taxon>
        <taxon>Pluteineae</taxon>
        <taxon>Pluteaceae</taxon>
        <taxon>Pluteus</taxon>
    </lineage>
</organism>
<keyword evidence="2" id="KW-1185">Reference proteome</keyword>
<protein>
    <submittedName>
        <fullName evidence="1">Uncharacterized protein</fullName>
    </submittedName>
</protein>
<sequence>MVKFSHGMWWDKDGVAIDWATEVVNSKVDADSLRCVVSTKHIKDRGDTLNRPTITVEASSPSPDVLLLKAYHWKAQKSSGSVDYELYPDVDYEKLATERQDHLVVNKTNEGLTLSTDTITLALDTRPKAFAIDVFSHGSQNPTALHSETNQLLTKLGLESIGYVRKNTNTTPTHPIAALSDPDQGERWITMQFHLSVGEKIYGLGERFGPFVKNGQSIEMWNEDSGTNSEMTYKNVPFYLSSRGYGIFIPCAGRVSFEVQSERTTRVNIAVPYEAMSAYIIHGPHPCSIIERYTLLTGRPALPPPWTFGLWLSTSFTTSYDEKTVNSFLDGMEARNIPVEVFHFDCFWQKGFHWCDYEFDQEYFPDAKGQLRRLKEKGYKVCVWINPYIAQESKIFDEGVQGGYFLKKGDGCVWQTDAWQAGMAFIDFTNPEACKWYQSKLIKLLDLGVDCFKTDFGERIPIGNVVYHNSGNMDSTQMHNFYPFLYNKTTFEVVQQYRGRNEAIVFARSATAGCQRFPVHWGGDPLSSIEAMAETLRGGLSLGLCGFGFWAHDIGGFEGTPDAGLYKRWFAFGCLSSHSRLHGSGSYRVPWLIDPSGEADIILSRFIHLKHALMPYLYSTAIQTHRTGVPMMRPVFLEFPGKEEGSAVWNDTDTEYMLGSQLLVMPVMDVNERGWVQGYVPSGRWWRLLRGNSTAKRVVRGPSFITECHGYGSLPVLLRPGGVIVLGPRWDLDLDEPRPEEGSNSKLSVVYDWAESPTILVNPFEDGRMNVCVDIPSWANPEQSAARIHVTGSQAHVKIELVDGQLSGGWKVHKVRAGDEGECDVVTAKEGQTSLWI</sequence>
<gene>
    <name evidence="1" type="ORF">BDN72DRAFT_433791</name>
</gene>